<dbReference type="PROSITE" id="PS00135">
    <property type="entry name" value="TRYPSIN_SER"/>
    <property type="match status" value="1"/>
</dbReference>
<dbReference type="GO" id="GO:0006508">
    <property type="term" value="P:proteolysis"/>
    <property type="evidence" value="ECO:0007669"/>
    <property type="project" value="UniProtKB-KW"/>
</dbReference>
<dbReference type="InterPro" id="IPR033116">
    <property type="entry name" value="TRYPSIN_SER"/>
</dbReference>
<sequence>MDLKLFSSVLLSTVLQFTVAQELPPANGIVGGIGASVETYTYAVAIRAQLNKKWTTTCGGSIIAPEWILTAGHCLSKIDKKREALPTNLFRVFAGANHMTDGGSPDPGVQIIEAKKFHLHPLYARSKPGTDEFSYNDIGLIQLRKAINITSRTMAIQIPESFDCEKLDLPLELVGWGRLGANAPYSTDLRMMTTQVVPCGKIDPNGNQLPNSICYKGTSSKAPCSGDSGGAIVQRGSRWLQLGVHTNGVAIQVDSIHLHPHFYLHVGTAQVENDIALVKLSHPLTYGDRRQAVQIPEKKWTHVAMGSIIGTEWILTCGHCVADMNKTKEPLPAHEIFIFAGGTHMTDGGSPDPDVEIIQAANIHLHPNFYHHVHTPDSDNDIALIKLNKPLSFGPRRVSISIPRSFNFAAIKPKFEIAGWGRLGLNMPNSVDLQMYKAQWRPAAECPDPHPGEICYTGLKTVSHKKLVGGTVTSIETYPHAVALREIYNGSWVHICGGSIIAPEWVLTAGHCVYDVVRRQKKSPLGIFVFAGAQHMAKGVVDPSTVVIELASIHPHPQIYEPLGENDIALVRLTSPIKYIKQRQPITIPSNFDWRYVTKPLVITGWGRIGKNKPFSVDLLLYKADLVPWKNCEPNHVMPKRAICYKGPRNVGPCGGDSGDPVAIQTKAGLVQLGVHGGGEFNCDYSAKRTAYGSNATAYCDWYHKTTGVAGASIEKYAYSVALKRKNGRYWEHNGMGSIINEYWILTAGHTVSSENATREALSPGLFWVFAGAEHLTPIGTPDPDVAIIQVASIHLHPDFYRHPDGRGCENDIALLKLTNSLNFTTRRLQIHVAGWGRLGRNKPPSQDLRMYYAIGRPIQTCIPTYPLTSPAICISGKRNVGPCEGDSGAAAATQYHGRWLQLGVYTRGRFDCDYSVHTTAFGVDATQNCAFYEQTIGRPVCVSLNWKHACMGSIMNKEWILTAGHCVSNKYAPREALSPKTFWIFAGADHMTSDGSPDDDVAIIRLASIHLHPDFYRDVATKTLDNDIALLKLSTKLSYSTRRLPIQIPANFPAWRNKNLTLEITGWGKLAIDQPPSVDLRMYKARLRKIRTYNPEDTWTIGYSGPQDVGPCRGDSGSAVATQYHAIRRSTGHYWKHVCMGSIMNEDWILTAAHCVSNPNRTRKALPARRFWIFAGADLMTPYGSPDDDVAIIQVASIHLHPGFYREPKGQGSVNDIALLKLSRSLEFTMRRQKIRIPDHFPGWGHPGLTLDIAGWGKLAHDKLVSEDLRMYQAKDLPFRACFFNLAKNVTGICYEGPTNVGPCLGDSGAAVATRWNAQWVQVGVHIIGRPNCDYSLWSHAIGMDASQNCGFIEDTIGEPMCISLGKK</sequence>
<evidence type="ECO:0000256" key="4">
    <source>
        <dbReference type="SAM" id="SignalP"/>
    </source>
</evidence>
<organism evidence="6 7">
    <name type="scientific">Mesorhabditis spiculigera</name>
    <dbReference type="NCBI Taxonomy" id="96644"/>
    <lineage>
        <taxon>Eukaryota</taxon>
        <taxon>Metazoa</taxon>
        <taxon>Ecdysozoa</taxon>
        <taxon>Nematoda</taxon>
        <taxon>Chromadorea</taxon>
        <taxon>Rhabditida</taxon>
        <taxon>Rhabditina</taxon>
        <taxon>Rhabditomorpha</taxon>
        <taxon>Rhabditoidea</taxon>
        <taxon>Rhabditidae</taxon>
        <taxon>Mesorhabditinae</taxon>
        <taxon>Mesorhabditis</taxon>
    </lineage>
</organism>
<dbReference type="InterPro" id="IPR043504">
    <property type="entry name" value="Peptidase_S1_PA_chymotrypsin"/>
</dbReference>
<dbReference type="SMART" id="SM00020">
    <property type="entry name" value="Tryp_SPc"/>
    <property type="match status" value="4"/>
</dbReference>
<evidence type="ECO:0000313" key="7">
    <source>
        <dbReference type="Proteomes" id="UP001177023"/>
    </source>
</evidence>
<comment type="caution">
    <text evidence="6">The sequence shown here is derived from an EMBL/GenBank/DDBJ whole genome shotgun (WGS) entry which is preliminary data.</text>
</comment>
<dbReference type="InterPro" id="IPR018114">
    <property type="entry name" value="TRYPSIN_HIS"/>
</dbReference>
<keyword evidence="3" id="KW-0720">Serine protease</keyword>
<dbReference type="Gene3D" id="2.40.10.10">
    <property type="entry name" value="Trypsin-like serine proteases"/>
    <property type="match status" value="8"/>
</dbReference>
<dbReference type="PROSITE" id="PS50240">
    <property type="entry name" value="TRYPSIN_DOM"/>
    <property type="match status" value="6"/>
</dbReference>
<accession>A0AA36CI68</accession>
<reference evidence="6" key="1">
    <citation type="submission" date="2023-06" db="EMBL/GenBank/DDBJ databases">
        <authorList>
            <person name="Delattre M."/>
        </authorList>
    </citation>
    <scope>NUCLEOTIDE SEQUENCE</scope>
    <source>
        <strain evidence="6">AF72</strain>
    </source>
</reference>
<evidence type="ECO:0000259" key="5">
    <source>
        <dbReference type="PROSITE" id="PS50240"/>
    </source>
</evidence>
<dbReference type="Pfam" id="PF00089">
    <property type="entry name" value="Trypsin"/>
    <property type="match status" value="6"/>
</dbReference>
<feature type="domain" description="Peptidase S1" evidence="5">
    <location>
        <begin position="29"/>
        <end position="306"/>
    </location>
</feature>
<comment type="similarity">
    <text evidence="2">Belongs to the peptidase S1 family. CLIP subfamily.</text>
</comment>
<keyword evidence="7" id="KW-1185">Reference proteome</keyword>
<evidence type="ECO:0000256" key="1">
    <source>
        <dbReference type="ARBA" id="ARBA00023157"/>
    </source>
</evidence>
<evidence type="ECO:0000256" key="2">
    <source>
        <dbReference type="ARBA" id="ARBA00024195"/>
    </source>
</evidence>
<dbReference type="PROSITE" id="PS00134">
    <property type="entry name" value="TRYPSIN_HIS"/>
    <property type="match status" value="3"/>
</dbReference>
<dbReference type="PANTHER" id="PTHR24256">
    <property type="entry name" value="TRYPTASE-RELATED"/>
    <property type="match status" value="1"/>
</dbReference>
<dbReference type="PRINTS" id="PR00722">
    <property type="entry name" value="CHYMOTRYPSIN"/>
</dbReference>
<dbReference type="GO" id="GO:0004252">
    <property type="term" value="F:serine-type endopeptidase activity"/>
    <property type="evidence" value="ECO:0007669"/>
    <property type="project" value="InterPro"/>
</dbReference>
<keyword evidence="3" id="KW-0645">Protease</keyword>
<dbReference type="InterPro" id="IPR001254">
    <property type="entry name" value="Trypsin_dom"/>
</dbReference>
<proteinExistence type="inferred from homology"/>
<dbReference type="InterPro" id="IPR009003">
    <property type="entry name" value="Peptidase_S1_PA"/>
</dbReference>
<dbReference type="InterPro" id="IPR051487">
    <property type="entry name" value="Ser/Thr_Proteases_Immune/Dev"/>
</dbReference>
<name>A0AA36CI68_9BILA</name>
<feature type="chain" id="PRO_5041199787" description="Peptidase S1 domain-containing protein" evidence="4">
    <location>
        <begin position="21"/>
        <end position="1369"/>
    </location>
</feature>
<gene>
    <name evidence="6" type="ORF">MSPICULIGERA_LOCUS8004</name>
</gene>
<keyword evidence="3" id="KW-0378">Hydrolase</keyword>
<feature type="domain" description="Peptidase S1" evidence="5">
    <location>
        <begin position="302"/>
        <end position="455"/>
    </location>
</feature>
<dbReference type="EMBL" id="CATQJA010002044">
    <property type="protein sequence ID" value="CAJ0569527.1"/>
    <property type="molecule type" value="Genomic_DNA"/>
</dbReference>
<dbReference type="CDD" id="cd00190">
    <property type="entry name" value="Tryp_SPc"/>
    <property type="match status" value="2"/>
</dbReference>
<protein>
    <recommendedName>
        <fullName evidence="5">Peptidase S1 domain-containing protein</fullName>
    </recommendedName>
</protein>
<evidence type="ECO:0000256" key="3">
    <source>
        <dbReference type="RuleBase" id="RU363034"/>
    </source>
</evidence>
<feature type="domain" description="Peptidase S1" evidence="5">
    <location>
        <begin position="709"/>
        <end position="953"/>
    </location>
</feature>
<dbReference type="InterPro" id="IPR001314">
    <property type="entry name" value="Peptidase_S1A"/>
</dbReference>
<feature type="domain" description="Peptidase S1" evidence="5">
    <location>
        <begin position="949"/>
        <end position="1126"/>
    </location>
</feature>
<feature type="domain" description="Peptidase S1" evidence="5">
    <location>
        <begin position="1127"/>
        <end position="1359"/>
    </location>
</feature>
<feature type="domain" description="Peptidase S1" evidence="5">
    <location>
        <begin position="467"/>
        <end position="708"/>
    </location>
</feature>
<feature type="signal peptide" evidence="4">
    <location>
        <begin position="1"/>
        <end position="20"/>
    </location>
</feature>
<feature type="non-terminal residue" evidence="6">
    <location>
        <position position="1369"/>
    </location>
</feature>
<keyword evidence="1" id="KW-1015">Disulfide bond</keyword>
<dbReference type="Proteomes" id="UP001177023">
    <property type="component" value="Unassembled WGS sequence"/>
</dbReference>
<dbReference type="SUPFAM" id="SSF50494">
    <property type="entry name" value="Trypsin-like serine proteases"/>
    <property type="match status" value="7"/>
</dbReference>
<keyword evidence="4" id="KW-0732">Signal</keyword>
<dbReference type="FunFam" id="2.40.10.10:FF:000068">
    <property type="entry name" value="transmembrane protease serine 2"/>
    <property type="match status" value="3"/>
</dbReference>
<evidence type="ECO:0000313" key="6">
    <source>
        <dbReference type="EMBL" id="CAJ0569527.1"/>
    </source>
</evidence>